<evidence type="ECO:0000313" key="3">
    <source>
        <dbReference type="Proteomes" id="UP001215598"/>
    </source>
</evidence>
<protein>
    <submittedName>
        <fullName evidence="2">Uncharacterized protein</fullName>
    </submittedName>
</protein>
<accession>A0AAD7MIA0</accession>
<proteinExistence type="predicted"/>
<comment type="caution">
    <text evidence="2">The sequence shown here is derived from an EMBL/GenBank/DDBJ whole genome shotgun (WGS) entry which is preliminary data.</text>
</comment>
<gene>
    <name evidence="2" type="ORF">B0H16DRAFT_1740600</name>
</gene>
<keyword evidence="3" id="KW-1185">Reference proteome</keyword>
<evidence type="ECO:0000256" key="1">
    <source>
        <dbReference type="SAM" id="MobiDB-lite"/>
    </source>
</evidence>
<organism evidence="2 3">
    <name type="scientific">Mycena metata</name>
    <dbReference type="NCBI Taxonomy" id="1033252"/>
    <lineage>
        <taxon>Eukaryota</taxon>
        <taxon>Fungi</taxon>
        <taxon>Dikarya</taxon>
        <taxon>Basidiomycota</taxon>
        <taxon>Agaricomycotina</taxon>
        <taxon>Agaricomycetes</taxon>
        <taxon>Agaricomycetidae</taxon>
        <taxon>Agaricales</taxon>
        <taxon>Marasmiineae</taxon>
        <taxon>Mycenaceae</taxon>
        <taxon>Mycena</taxon>
    </lineage>
</organism>
<evidence type="ECO:0000313" key="2">
    <source>
        <dbReference type="EMBL" id="KAJ7717393.1"/>
    </source>
</evidence>
<dbReference type="EMBL" id="JARKIB010000277">
    <property type="protein sequence ID" value="KAJ7717393.1"/>
    <property type="molecule type" value="Genomic_DNA"/>
</dbReference>
<sequence length="105" mass="11222">MPSLAHANQPKSHTYLSTRAVPTPALVLRLRTRPCYRAPPLLVPASTLAPSSLLEVVPAPALKRRRDLCAPYGPGRGHPPGARTYSPSRSLPSPVSIHARAHVPA</sequence>
<dbReference type="AlphaFoldDB" id="A0AAD7MIA0"/>
<reference evidence="2" key="1">
    <citation type="submission" date="2023-03" db="EMBL/GenBank/DDBJ databases">
        <title>Massive genome expansion in bonnet fungi (Mycena s.s.) driven by repeated elements and novel gene families across ecological guilds.</title>
        <authorList>
            <consortium name="Lawrence Berkeley National Laboratory"/>
            <person name="Harder C.B."/>
            <person name="Miyauchi S."/>
            <person name="Viragh M."/>
            <person name="Kuo A."/>
            <person name="Thoen E."/>
            <person name="Andreopoulos B."/>
            <person name="Lu D."/>
            <person name="Skrede I."/>
            <person name="Drula E."/>
            <person name="Henrissat B."/>
            <person name="Morin E."/>
            <person name="Kohler A."/>
            <person name="Barry K."/>
            <person name="LaButti K."/>
            <person name="Morin E."/>
            <person name="Salamov A."/>
            <person name="Lipzen A."/>
            <person name="Mereny Z."/>
            <person name="Hegedus B."/>
            <person name="Baldrian P."/>
            <person name="Stursova M."/>
            <person name="Weitz H."/>
            <person name="Taylor A."/>
            <person name="Grigoriev I.V."/>
            <person name="Nagy L.G."/>
            <person name="Martin F."/>
            <person name="Kauserud H."/>
        </authorList>
    </citation>
    <scope>NUCLEOTIDE SEQUENCE</scope>
    <source>
        <strain evidence="2">CBHHK182m</strain>
    </source>
</reference>
<dbReference type="Proteomes" id="UP001215598">
    <property type="component" value="Unassembled WGS sequence"/>
</dbReference>
<name>A0AAD7MIA0_9AGAR</name>
<feature type="region of interest" description="Disordered" evidence="1">
    <location>
        <begin position="70"/>
        <end position="105"/>
    </location>
</feature>